<comment type="caution">
    <text evidence="2">The sequence shown here is derived from an EMBL/GenBank/DDBJ whole genome shotgun (WGS) entry which is preliminary data.</text>
</comment>
<keyword evidence="3" id="KW-1185">Reference proteome</keyword>
<sequence>MYLIKNINKADKNYIRAVQIGPTGVDITYGVDRVAIHFVSYAVALLVARMLWIVKIGNMEIEEEKLEQT</sequence>
<gene>
    <name evidence="2" type="ORF">BU202_08115</name>
</gene>
<evidence type="ECO:0000256" key="1">
    <source>
        <dbReference type="SAM" id="Phobius"/>
    </source>
</evidence>
<keyword evidence="1" id="KW-0472">Membrane</keyword>
<dbReference type="AlphaFoldDB" id="A0A1Q8E667"/>
<keyword evidence="1" id="KW-1133">Transmembrane helix</keyword>
<protein>
    <submittedName>
        <fullName evidence="2">Uncharacterized protein</fullName>
    </submittedName>
</protein>
<proteinExistence type="predicted"/>
<dbReference type="EMBL" id="MSJM01000007">
    <property type="protein sequence ID" value="OLF47282.1"/>
    <property type="molecule type" value="Genomic_DNA"/>
</dbReference>
<name>A0A1Q8E667_9STRE</name>
<feature type="transmembrane region" description="Helical" evidence="1">
    <location>
        <begin position="34"/>
        <end position="54"/>
    </location>
</feature>
<reference evidence="3" key="1">
    <citation type="submission" date="2016-12" db="EMBL/GenBank/DDBJ databases">
        <authorList>
            <person name="Gulvik C.A."/>
        </authorList>
    </citation>
    <scope>NUCLEOTIDE SEQUENCE [LARGE SCALE GENOMIC DNA]</scope>
    <source>
        <strain evidence="3">NED12-00049-6B</strain>
    </source>
</reference>
<evidence type="ECO:0000313" key="3">
    <source>
        <dbReference type="Proteomes" id="UP000186890"/>
    </source>
</evidence>
<keyword evidence="1" id="KW-0812">Transmembrane</keyword>
<accession>A0A1Q8E667</accession>
<organism evidence="2 3">
    <name type="scientific">Streptococcus cuniculi</name>
    <dbReference type="NCBI Taxonomy" id="1432788"/>
    <lineage>
        <taxon>Bacteria</taxon>
        <taxon>Bacillati</taxon>
        <taxon>Bacillota</taxon>
        <taxon>Bacilli</taxon>
        <taxon>Lactobacillales</taxon>
        <taxon>Streptococcaceae</taxon>
        <taxon>Streptococcus</taxon>
    </lineage>
</organism>
<dbReference type="RefSeq" id="WP_075105283.1">
    <property type="nucleotide sequence ID" value="NZ_MSJM01000007.1"/>
</dbReference>
<dbReference type="Proteomes" id="UP000186890">
    <property type="component" value="Unassembled WGS sequence"/>
</dbReference>
<evidence type="ECO:0000313" key="2">
    <source>
        <dbReference type="EMBL" id="OLF47282.1"/>
    </source>
</evidence>